<dbReference type="AlphaFoldDB" id="A0A9W8Z8F7"/>
<evidence type="ECO:0000313" key="1">
    <source>
        <dbReference type="EMBL" id="KAJ4398701.1"/>
    </source>
</evidence>
<dbReference type="Proteomes" id="UP001140510">
    <property type="component" value="Unassembled WGS sequence"/>
</dbReference>
<reference evidence="1" key="1">
    <citation type="submission" date="2022-10" db="EMBL/GenBank/DDBJ databases">
        <title>Tapping the CABI collections for fungal endophytes: first genome assemblies for Collariella, Neodidymelliopsis, Ascochyta clinopodiicola, Didymella pomorum, Didymosphaeria variabile, Neocosmospora piperis and Neocucurbitaria cava.</title>
        <authorList>
            <person name="Hill R."/>
        </authorList>
    </citation>
    <scope>NUCLEOTIDE SEQUENCE</scope>
    <source>
        <strain evidence="1">IMI 355091</strain>
    </source>
</reference>
<sequence>MDVGIPASPVLRSDASNDAWPSIREASEQDVVVKVFDLKPLLLLDKEYAGLHVHVMDFQDTEEPDEHRASFSILKTFNTWYLVSSDTFYEYIIAVTSKLGMCGDDGGGAFVFEVRVPFWEDWMGLWTRTFSPQYAYGIAGYGPDLTLQDELIDAVIAWGRQCGLDLGPHTGDIHNIYFQLEGTTWQAEKSPLQM</sequence>
<keyword evidence="2" id="KW-1185">Reference proteome</keyword>
<gene>
    <name evidence="1" type="ORF">N0V91_009978</name>
</gene>
<organism evidence="1 2">
    <name type="scientific">Didymella pomorum</name>
    <dbReference type="NCBI Taxonomy" id="749634"/>
    <lineage>
        <taxon>Eukaryota</taxon>
        <taxon>Fungi</taxon>
        <taxon>Dikarya</taxon>
        <taxon>Ascomycota</taxon>
        <taxon>Pezizomycotina</taxon>
        <taxon>Dothideomycetes</taxon>
        <taxon>Pleosporomycetidae</taxon>
        <taxon>Pleosporales</taxon>
        <taxon>Pleosporineae</taxon>
        <taxon>Didymellaceae</taxon>
        <taxon>Didymella</taxon>
    </lineage>
</organism>
<dbReference type="EMBL" id="JAPEVA010000123">
    <property type="protein sequence ID" value="KAJ4398701.1"/>
    <property type="molecule type" value="Genomic_DNA"/>
</dbReference>
<comment type="caution">
    <text evidence="1">The sequence shown here is derived from an EMBL/GenBank/DDBJ whole genome shotgun (WGS) entry which is preliminary data.</text>
</comment>
<name>A0A9W8Z8F7_9PLEO</name>
<protein>
    <submittedName>
        <fullName evidence="1">Uncharacterized protein</fullName>
    </submittedName>
</protein>
<proteinExistence type="predicted"/>
<accession>A0A9W8Z8F7</accession>
<evidence type="ECO:0000313" key="2">
    <source>
        <dbReference type="Proteomes" id="UP001140510"/>
    </source>
</evidence>